<sequence length="127" mass="13861">MQAEPFGARNTQHAFQFEDAASKLPLERNRFLLDAQAGSQAIFPVRSTNRLQPAGGGKRRGDCRAASGKPHDWATDGEGLAQVGVEPFGVDMVRCRAQRIQHLREEAAGCRCRGDIEDLGIGEPVLF</sequence>
<evidence type="ECO:0000313" key="3">
    <source>
        <dbReference type="Proteomes" id="UP000294576"/>
    </source>
</evidence>
<dbReference type="EMBL" id="SMBH01000004">
    <property type="protein sequence ID" value="TCU17470.1"/>
    <property type="molecule type" value="Genomic_DNA"/>
</dbReference>
<protein>
    <submittedName>
        <fullName evidence="2">Uncharacterized protein</fullName>
    </submittedName>
</protein>
<evidence type="ECO:0000256" key="1">
    <source>
        <dbReference type="SAM" id="MobiDB-lite"/>
    </source>
</evidence>
<dbReference type="Proteomes" id="UP000294576">
    <property type="component" value="Unassembled WGS sequence"/>
</dbReference>
<feature type="region of interest" description="Disordered" evidence="1">
    <location>
        <begin position="46"/>
        <end position="77"/>
    </location>
</feature>
<reference evidence="2 3" key="1">
    <citation type="submission" date="2019-03" db="EMBL/GenBank/DDBJ databases">
        <title>Genomic Encyclopedia of Type Strains, Phase IV (KMG-V): Genome sequencing to study the core and pangenomes of soil and plant-associated prokaryotes.</title>
        <authorList>
            <person name="Whitman W."/>
        </authorList>
    </citation>
    <scope>NUCLEOTIDE SEQUENCE [LARGE SCALE GENOMIC DNA]</scope>
    <source>
        <strain evidence="2 3">Hc14</strain>
    </source>
</reference>
<organism evidence="2 3">
    <name type="scientific">Rhizobium sullae</name>
    <name type="common">Rhizobium hedysari</name>
    <dbReference type="NCBI Taxonomy" id="50338"/>
    <lineage>
        <taxon>Bacteria</taxon>
        <taxon>Pseudomonadati</taxon>
        <taxon>Pseudomonadota</taxon>
        <taxon>Alphaproteobacteria</taxon>
        <taxon>Hyphomicrobiales</taxon>
        <taxon>Rhizobiaceae</taxon>
        <taxon>Rhizobium/Agrobacterium group</taxon>
        <taxon>Rhizobium</taxon>
    </lineage>
</organism>
<gene>
    <name evidence="2" type="ORF">EV132_104504</name>
</gene>
<name>A0A4R3Q7Y4_RHISU</name>
<feature type="compositionally biased region" description="Basic and acidic residues" evidence="1">
    <location>
        <begin position="59"/>
        <end position="74"/>
    </location>
</feature>
<dbReference type="AlphaFoldDB" id="A0A4R3Q7Y4"/>
<comment type="caution">
    <text evidence="2">The sequence shown here is derived from an EMBL/GenBank/DDBJ whole genome shotgun (WGS) entry which is preliminary data.</text>
</comment>
<accession>A0A4R3Q7Y4</accession>
<evidence type="ECO:0000313" key="2">
    <source>
        <dbReference type="EMBL" id="TCU17470.1"/>
    </source>
</evidence>
<proteinExistence type="predicted"/>